<proteinExistence type="predicted"/>
<dbReference type="EMBL" id="RWJN01000644">
    <property type="protein sequence ID" value="TCD60177.1"/>
    <property type="molecule type" value="Genomic_DNA"/>
</dbReference>
<sequence>MIKQLAREVIVVVCQKPTSVAVANHQRQRQARTAAGCRSANGALAFSLLFHNVHLHQGRLSRQHPDGRRARSGRDVLENVFGSASGFRGAAGRFALLLLLLSTSQPPIVLSQRSFEAVLWRFATNSSPCFVLDGDELKPSCPTPPPSFPPATSPSAWPREPQKRMARRSQCEAKRTEIRSHRVCVVRPWKPPSTALHPPILVPTPFAPLQRVSESTTPMPDDGSQSVRCRQPISDAPSVPGASIRVSSTPPISQHRELAPVNADFSTGLASPTDVPAVDGRHARIRLGGSVFPIAVSGSYLNEPESYEDPAGRPSSVKISVFGRNAGNEHPEYRKTGRFTRRSQPPRGPCIRGVFAHFPQNPGMRRPQLPSGSASADAKPFFRKVRFGGLDRGRDGPFTSEGEGLGQTGDWMTMVYGYAFESSPRQAAPSRPPDSPTCTQRRAESTMPFPDANALHPRRFHRPGIAVRARRALEEVPPPLDEFTPTRAQRAPRRRRLRWGCSTSPWPTSTHPHVRTIRGLARTRVLHPPHPQPSRPRPRFPNSPKPTEPILTPHAPRFHANASL</sequence>
<comment type="caution">
    <text evidence="2">The sequence shown here is derived from an EMBL/GenBank/DDBJ whole genome shotgun (WGS) entry which is preliminary data.</text>
</comment>
<feature type="region of interest" description="Disordered" evidence="1">
    <location>
        <begin position="423"/>
        <end position="457"/>
    </location>
</feature>
<feature type="compositionally biased region" description="Pro residues" evidence="1">
    <location>
        <begin position="528"/>
        <end position="547"/>
    </location>
</feature>
<feature type="region of interest" description="Disordered" evidence="1">
    <location>
        <begin position="478"/>
        <end position="512"/>
    </location>
</feature>
<feature type="compositionally biased region" description="Polar residues" evidence="1">
    <location>
        <begin position="501"/>
        <end position="511"/>
    </location>
</feature>
<organism evidence="2 3">
    <name type="scientific">Steccherinum ochraceum</name>
    <dbReference type="NCBI Taxonomy" id="92696"/>
    <lineage>
        <taxon>Eukaryota</taxon>
        <taxon>Fungi</taxon>
        <taxon>Dikarya</taxon>
        <taxon>Basidiomycota</taxon>
        <taxon>Agaricomycotina</taxon>
        <taxon>Agaricomycetes</taxon>
        <taxon>Polyporales</taxon>
        <taxon>Steccherinaceae</taxon>
        <taxon>Steccherinum</taxon>
    </lineage>
</organism>
<name>A0A4V6N701_9APHY</name>
<accession>A0A4V6N701</accession>
<feature type="compositionally biased region" description="Pro residues" evidence="1">
    <location>
        <begin position="141"/>
        <end position="152"/>
    </location>
</feature>
<evidence type="ECO:0000256" key="1">
    <source>
        <dbReference type="SAM" id="MobiDB-lite"/>
    </source>
</evidence>
<gene>
    <name evidence="2" type="ORF">EIP91_010612</name>
</gene>
<protein>
    <submittedName>
        <fullName evidence="2">Uncharacterized protein</fullName>
    </submittedName>
</protein>
<keyword evidence="3" id="KW-1185">Reference proteome</keyword>
<feature type="region of interest" description="Disordered" evidence="1">
    <location>
        <begin position="141"/>
        <end position="162"/>
    </location>
</feature>
<dbReference type="AlphaFoldDB" id="A0A4V6N701"/>
<reference evidence="2 3" key="1">
    <citation type="submission" date="2018-11" db="EMBL/GenBank/DDBJ databases">
        <title>Genome assembly of Steccherinum ochraceum LE-BIN_3174, the white-rot fungus of the Steccherinaceae family (The Residual Polyporoid clade, Polyporales, Basidiomycota).</title>
        <authorList>
            <person name="Fedorova T.V."/>
            <person name="Glazunova O.A."/>
            <person name="Landesman E.O."/>
            <person name="Moiseenko K.V."/>
            <person name="Psurtseva N.V."/>
            <person name="Savinova O.S."/>
            <person name="Shakhova N.V."/>
            <person name="Tyazhelova T.V."/>
            <person name="Vasina D.V."/>
        </authorList>
    </citation>
    <scope>NUCLEOTIDE SEQUENCE [LARGE SCALE GENOMIC DNA]</scope>
    <source>
        <strain evidence="2 3">LE-BIN_3174</strain>
    </source>
</reference>
<evidence type="ECO:0000313" key="2">
    <source>
        <dbReference type="EMBL" id="TCD60177.1"/>
    </source>
</evidence>
<feature type="region of interest" description="Disordered" evidence="1">
    <location>
        <begin position="525"/>
        <end position="564"/>
    </location>
</feature>
<dbReference type="Proteomes" id="UP000292702">
    <property type="component" value="Unassembled WGS sequence"/>
</dbReference>
<evidence type="ECO:0000313" key="3">
    <source>
        <dbReference type="Proteomes" id="UP000292702"/>
    </source>
</evidence>